<sequence length="402" mass="43951">MKKTSLTILLSTVILSGALSSANVQASTMDKLNVDSTGYTNTSSLTLSSNTKDLSLTKEASKDIQSNIVIQNVGESKFVDEILTKNKPQKLTLESSNKNVILPIEEQGRFLAVGIGESTITLKSDGFEKTIKVKVNNNNTITRQPRSLQPSDILRKAEAMINVRWTPRQDLVGWRGNYVFKANQQQTGIPYSQWTQTDENSFIAALGYSDFYSTVSSNGRSMPRYGSDCSGFVSFAYGLSRHNTWQLEEEIGSTLSRVNISDLTAGDGVVTNTSGAEHTFLIASRNGSNFTCYEQTPYKAMVTSWSSSQLSSKGYIGFRKAGGSTPTTVPYPGYLLSTALVNKYDSNVKILQEKLNSLGYNAGTADGYFGNNTKAAVIRFQKAHSLDQDGIVGPQTWNALFK</sequence>
<evidence type="ECO:0000256" key="1">
    <source>
        <dbReference type="SAM" id="SignalP"/>
    </source>
</evidence>
<proteinExistence type="predicted"/>
<accession>A0A1M6IRV1</accession>
<keyword evidence="1" id="KW-0732">Signal</keyword>
<dbReference type="InterPro" id="IPR036366">
    <property type="entry name" value="PGBDSf"/>
</dbReference>
<name>A0A1M6IRV1_9CLOT</name>
<keyword evidence="4" id="KW-1185">Reference proteome</keyword>
<dbReference type="STRING" id="1121302.SAMN02745163_01799"/>
<feature type="chain" id="PRO_5009918512" evidence="1">
    <location>
        <begin position="27"/>
        <end position="402"/>
    </location>
</feature>
<dbReference type="Gene3D" id="1.10.101.10">
    <property type="entry name" value="PGBD-like superfamily/PGBD"/>
    <property type="match status" value="1"/>
</dbReference>
<dbReference type="Gene3D" id="3.90.1720.10">
    <property type="entry name" value="endopeptidase domain like (from Nostoc punctiforme)"/>
    <property type="match status" value="1"/>
</dbReference>
<evidence type="ECO:0000313" key="3">
    <source>
        <dbReference type="EMBL" id="SHJ37201.1"/>
    </source>
</evidence>
<feature type="domain" description="Peptidoglycan binding-like" evidence="2">
    <location>
        <begin position="346"/>
        <end position="400"/>
    </location>
</feature>
<reference evidence="3 4" key="1">
    <citation type="submission" date="2016-11" db="EMBL/GenBank/DDBJ databases">
        <authorList>
            <person name="Jaros S."/>
            <person name="Januszkiewicz K."/>
            <person name="Wedrychowicz H."/>
        </authorList>
    </citation>
    <scope>NUCLEOTIDE SEQUENCE [LARGE SCALE GENOMIC DNA]</scope>
    <source>
        <strain evidence="3 4">DSM 21758</strain>
    </source>
</reference>
<dbReference type="AlphaFoldDB" id="A0A1M6IRV1"/>
<dbReference type="Pfam" id="PF01471">
    <property type="entry name" value="PG_binding_1"/>
    <property type="match status" value="1"/>
</dbReference>
<gene>
    <name evidence="3" type="ORF">SAMN02745163_01799</name>
</gene>
<evidence type="ECO:0000313" key="4">
    <source>
        <dbReference type="Proteomes" id="UP000184310"/>
    </source>
</evidence>
<dbReference type="SUPFAM" id="SSF47090">
    <property type="entry name" value="PGBD-like"/>
    <property type="match status" value="1"/>
</dbReference>
<dbReference type="Proteomes" id="UP000184310">
    <property type="component" value="Unassembled WGS sequence"/>
</dbReference>
<dbReference type="InterPro" id="IPR002477">
    <property type="entry name" value="Peptidoglycan-bd-like"/>
</dbReference>
<feature type="signal peptide" evidence="1">
    <location>
        <begin position="1"/>
        <end position="26"/>
    </location>
</feature>
<organism evidence="3 4">
    <name type="scientific">Clostridium cavendishii DSM 21758</name>
    <dbReference type="NCBI Taxonomy" id="1121302"/>
    <lineage>
        <taxon>Bacteria</taxon>
        <taxon>Bacillati</taxon>
        <taxon>Bacillota</taxon>
        <taxon>Clostridia</taxon>
        <taxon>Eubacteriales</taxon>
        <taxon>Clostridiaceae</taxon>
        <taxon>Clostridium</taxon>
    </lineage>
</organism>
<protein>
    <submittedName>
        <fullName evidence="3">Putative peptidoglycan binding domain-containing protein</fullName>
    </submittedName>
</protein>
<evidence type="ECO:0000259" key="2">
    <source>
        <dbReference type="Pfam" id="PF01471"/>
    </source>
</evidence>
<dbReference type="InterPro" id="IPR036365">
    <property type="entry name" value="PGBD-like_sf"/>
</dbReference>
<dbReference type="RefSeq" id="WP_072986345.1">
    <property type="nucleotide sequence ID" value="NZ_FQZB01000008.1"/>
</dbReference>
<dbReference type="EMBL" id="FQZB01000008">
    <property type="protein sequence ID" value="SHJ37201.1"/>
    <property type="molecule type" value="Genomic_DNA"/>
</dbReference>